<dbReference type="GO" id="GO:0022857">
    <property type="term" value="F:transmembrane transporter activity"/>
    <property type="evidence" value="ECO:0007669"/>
    <property type="project" value="InterPro"/>
</dbReference>
<evidence type="ECO:0000256" key="2">
    <source>
        <dbReference type="ARBA" id="ARBA00022448"/>
    </source>
</evidence>
<feature type="transmembrane region" description="Helical" evidence="7">
    <location>
        <begin position="416"/>
        <end position="434"/>
    </location>
</feature>
<dbReference type="PROSITE" id="PS50850">
    <property type="entry name" value="MFS"/>
    <property type="match status" value="1"/>
</dbReference>
<keyword evidence="2" id="KW-0813">Transport</keyword>
<dbReference type="EMBL" id="OBMT01000002">
    <property type="protein sequence ID" value="SOB99297.1"/>
    <property type="molecule type" value="Genomic_DNA"/>
</dbReference>
<proteinExistence type="predicted"/>
<evidence type="ECO:0000313" key="10">
    <source>
        <dbReference type="Proteomes" id="UP000219111"/>
    </source>
</evidence>
<keyword evidence="6 7" id="KW-0472">Membrane</keyword>
<dbReference type="PANTHER" id="PTHR23501">
    <property type="entry name" value="MAJOR FACILITATOR SUPERFAMILY"/>
    <property type="match status" value="1"/>
</dbReference>
<dbReference type="Gene3D" id="1.20.1720.10">
    <property type="entry name" value="Multidrug resistance protein D"/>
    <property type="match status" value="1"/>
</dbReference>
<dbReference type="GO" id="GO:0005886">
    <property type="term" value="C:plasma membrane"/>
    <property type="evidence" value="ECO:0007669"/>
    <property type="project" value="UniProtKB-SubCell"/>
</dbReference>
<dbReference type="Pfam" id="PF07690">
    <property type="entry name" value="MFS_1"/>
    <property type="match status" value="1"/>
</dbReference>
<dbReference type="CDD" id="cd17502">
    <property type="entry name" value="MFS_Azr1_MDR_like"/>
    <property type="match status" value="1"/>
</dbReference>
<feature type="transmembrane region" description="Helical" evidence="7">
    <location>
        <begin position="177"/>
        <end position="197"/>
    </location>
</feature>
<feature type="domain" description="Major facilitator superfamily (MFS) profile" evidence="8">
    <location>
        <begin position="24"/>
        <end position="502"/>
    </location>
</feature>
<dbReference type="Proteomes" id="UP000219111">
    <property type="component" value="Unassembled WGS sequence"/>
</dbReference>
<evidence type="ECO:0000259" key="8">
    <source>
        <dbReference type="PROSITE" id="PS50850"/>
    </source>
</evidence>
<dbReference type="InterPro" id="IPR020846">
    <property type="entry name" value="MFS_dom"/>
</dbReference>
<accession>A0A285RXN5</accession>
<dbReference type="InterPro" id="IPR036259">
    <property type="entry name" value="MFS_trans_sf"/>
</dbReference>
<keyword evidence="3" id="KW-1003">Cell membrane</keyword>
<evidence type="ECO:0000256" key="3">
    <source>
        <dbReference type="ARBA" id="ARBA00022475"/>
    </source>
</evidence>
<feature type="transmembrane region" description="Helical" evidence="7">
    <location>
        <begin position="89"/>
        <end position="108"/>
    </location>
</feature>
<feature type="transmembrane region" description="Helical" evidence="7">
    <location>
        <begin position="238"/>
        <end position="258"/>
    </location>
</feature>
<dbReference type="InterPro" id="IPR004638">
    <property type="entry name" value="EmrB-like"/>
</dbReference>
<evidence type="ECO:0000256" key="4">
    <source>
        <dbReference type="ARBA" id="ARBA00022692"/>
    </source>
</evidence>
<feature type="transmembrane region" description="Helical" evidence="7">
    <location>
        <begin position="370"/>
        <end position="395"/>
    </location>
</feature>
<feature type="transmembrane region" description="Helical" evidence="7">
    <location>
        <begin position="114"/>
        <end position="135"/>
    </location>
</feature>
<dbReference type="PRINTS" id="PR01036">
    <property type="entry name" value="TCRTETB"/>
</dbReference>
<dbReference type="PANTHER" id="PTHR23501:SF197">
    <property type="entry name" value="COMD"/>
    <property type="match status" value="1"/>
</dbReference>
<dbReference type="FunFam" id="1.20.1720.10:FF:000004">
    <property type="entry name" value="EmrB/QacA family drug resistance transporter"/>
    <property type="match status" value="1"/>
</dbReference>
<evidence type="ECO:0000256" key="1">
    <source>
        <dbReference type="ARBA" id="ARBA00004651"/>
    </source>
</evidence>
<name>A0A285RXN5_9RHOB</name>
<reference evidence="10" key="1">
    <citation type="submission" date="2017-08" db="EMBL/GenBank/DDBJ databases">
        <authorList>
            <person name="Varghese N."/>
            <person name="Submissions S."/>
        </authorList>
    </citation>
    <scope>NUCLEOTIDE SEQUENCE [LARGE SCALE GENOMIC DNA]</scope>
    <source>
        <strain evidence="10">JA276</strain>
    </source>
</reference>
<feature type="transmembrane region" description="Helical" evidence="7">
    <location>
        <begin position="270"/>
        <end position="299"/>
    </location>
</feature>
<evidence type="ECO:0000256" key="7">
    <source>
        <dbReference type="SAM" id="Phobius"/>
    </source>
</evidence>
<evidence type="ECO:0000313" key="9">
    <source>
        <dbReference type="EMBL" id="SOB99297.1"/>
    </source>
</evidence>
<feature type="transmembrane region" description="Helical" evidence="7">
    <location>
        <begin position="21"/>
        <end position="37"/>
    </location>
</feature>
<dbReference type="AlphaFoldDB" id="A0A285RXN5"/>
<dbReference type="RefSeq" id="WP_217991872.1">
    <property type="nucleotide sequence ID" value="NZ_OBMT01000002.1"/>
</dbReference>
<feature type="transmembrane region" description="Helical" evidence="7">
    <location>
        <begin position="57"/>
        <end position="77"/>
    </location>
</feature>
<feature type="transmembrane region" description="Helical" evidence="7">
    <location>
        <begin position="209"/>
        <end position="232"/>
    </location>
</feature>
<keyword evidence="10" id="KW-1185">Reference proteome</keyword>
<dbReference type="NCBIfam" id="TIGR00711">
    <property type="entry name" value="efflux_EmrB"/>
    <property type="match status" value="1"/>
</dbReference>
<evidence type="ECO:0000256" key="6">
    <source>
        <dbReference type="ARBA" id="ARBA00023136"/>
    </source>
</evidence>
<sequence>MTDMTSSTTDFAPTESRRAPLRLILAGLMLAMVLAALDQSIVNTALPAVASDLGGMAHLSWVVTAFMLSSTNATPIFGKLGDMYGRRNLLLGCITLFILASALCGLAQSMPELIGFRLLQGIGGGGLMTLTQTTISDVVGPRERLRYQGLFTGAFAFSSLAGPVLGGGLTTALSWRWVFYVNVPVGLVALALLISALKLPAVEKRRHHIDWFGALLLTGAATALLLLFSLAGSVFPRISPQSGALLAAGLLLLALFVWQETRAREPMVDLSLFAIPAFTIGAVTTGAMTFAMMSAMVFLPLYLQLVLGMSAAQSGLVMVPQIVMMLLSSVLGGRLSARIGRPKLFLVGGIALEASGLGLLALMAHQEAGVVPVLGALAVLGTGMGSAMPNATVIVQNAVPRVSLGVATAGMSFLRSLGGALGVAVSGGVMTSLLATKLQGLEGIDAAGIATGGIELIATLSTALQAEVAEAFRQAISASFLIGAGVMALALGIALQLRGTELGPTGAGKTPALDATAEKSA</sequence>
<evidence type="ECO:0000256" key="5">
    <source>
        <dbReference type="ARBA" id="ARBA00022989"/>
    </source>
</evidence>
<keyword evidence="4 7" id="KW-0812">Transmembrane</keyword>
<feature type="transmembrane region" description="Helical" evidence="7">
    <location>
        <begin position="147"/>
        <end position="165"/>
    </location>
</feature>
<organism evidence="9 10">
    <name type="scientific">Rhodobacter maris</name>
    <dbReference type="NCBI Taxonomy" id="446682"/>
    <lineage>
        <taxon>Bacteria</taxon>
        <taxon>Pseudomonadati</taxon>
        <taxon>Pseudomonadota</taxon>
        <taxon>Alphaproteobacteria</taxon>
        <taxon>Rhodobacterales</taxon>
        <taxon>Rhodobacter group</taxon>
        <taxon>Rhodobacter</taxon>
    </lineage>
</organism>
<dbReference type="InterPro" id="IPR011701">
    <property type="entry name" value="MFS"/>
</dbReference>
<feature type="transmembrane region" description="Helical" evidence="7">
    <location>
        <begin position="446"/>
        <end position="464"/>
    </location>
</feature>
<feature type="transmembrane region" description="Helical" evidence="7">
    <location>
        <begin position="311"/>
        <end position="332"/>
    </location>
</feature>
<feature type="transmembrane region" description="Helical" evidence="7">
    <location>
        <begin position="344"/>
        <end position="364"/>
    </location>
</feature>
<dbReference type="SUPFAM" id="SSF103473">
    <property type="entry name" value="MFS general substrate transporter"/>
    <property type="match status" value="1"/>
</dbReference>
<feature type="transmembrane region" description="Helical" evidence="7">
    <location>
        <begin position="476"/>
        <end position="495"/>
    </location>
</feature>
<gene>
    <name evidence="9" type="ORF">SAMN05877831_102146</name>
</gene>
<keyword evidence="5 7" id="KW-1133">Transmembrane helix</keyword>
<dbReference type="Gene3D" id="1.20.1250.20">
    <property type="entry name" value="MFS general substrate transporter like domains"/>
    <property type="match status" value="1"/>
</dbReference>
<comment type="subcellular location">
    <subcellularLocation>
        <location evidence="1">Cell membrane</location>
        <topology evidence="1">Multi-pass membrane protein</topology>
    </subcellularLocation>
</comment>
<protein>
    <submittedName>
        <fullName evidence="9">EmrB/QacA subfamily drug resistance transporter</fullName>
    </submittedName>
</protein>